<dbReference type="SUPFAM" id="SSF48371">
    <property type="entry name" value="ARM repeat"/>
    <property type="match status" value="1"/>
</dbReference>
<dbReference type="Proteomes" id="UP000015453">
    <property type="component" value="Unassembled WGS sequence"/>
</dbReference>
<dbReference type="PANTHER" id="PTHR23315:SF65">
    <property type="entry name" value="ARM REPEAT SUPERFAMILY PROTEIN"/>
    <property type="match status" value="1"/>
</dbReference>
<evidence type="ECO:0000256" key="3">
    <source>
        <dbReference type="PROSITE-ProRule" id="PRU00259"/>
    </source>
</evidence>
<protein>
    <recommendedName>
        <fullName evidence="4">U-box domain-containing protein</fullName>
    </recommendedName>
</protein>
<dbReference type="OrthoDB" id="7537227at2759"/>
<proteinExistence type="predicted"/>
<feature type="non-terminal residue" evidence="5">
    <location>
        <position position="277"/>
    </location>
</feature>
<dbReference type="PANTHER" id="PTHR23315">
    <property type="entry name" value="U BOX DOMAIN-CONTAINING"/>
    <property type="match status" value="1"/>
</dbReference>
<dbReference type="EMBL" id="AUSU01006930">
    <property type="protein sequence ID" value="EPS61320.1"/>
    <property type="molecule type" value="Genomic_DNA"/>
</dbReference>
<accession>S8C3A8</accession>
<dbReference type="InterPro" id="IPR016024">
    <property type="entry name" value="ARM-type_fold"/>
</dbReference>
<dbReference type="AlphaFoldDB" id="S8C3A8"/>
<dbReference type="InterPro" id="IPR011989">
    <property type="entry name" value="ARM-like"/>
</dbReference>
<evidence type="ECO:0000313" key="5">
    <source>
        <dbReference type="EMBL" id="EPS61320.1"/>
    </source>
</evidence>
<gene>
    <name evidence="5" type="ORF">M569_13476</name>
</gene>
<sequence>RNKRNIVTAGALKPVIGFLASENSGLQGNAVALVITLSASSTNKAIIGASGVFPPLLQILTDAATSSQAKFDSLMALHNLSSHKENLVKLLEAEPVPALIGLLKSSRRSSRIAGKCTALIEILMGYEEARSALASEDGGVLSVVEVLESGSVENGEHAVGALLTMCRGDRSKYREAILREGAIPGLLEFTVQGSPKSQHGARVLLRLLRDDEPRSSSEVQEADTFENIVSNIMSQMEDDDGVVDEDDGCGKSKKMVSDMVQLSMELSLKRMQDRASV</sequence>
<evidence type="ECO:0000313" key="6">
    <source>
        <dbReference type="Proteomes" id="UP000015453"/>
    </source>
</evidence>
<dbReference type="InterPro" id="IPR058678">
    <property type="entry name" value="ARM_PUB"/>
</dbReference>
<evidence type="ECO:0000259" key="4">
    <source>
        <dbReference type="Pfam" id="PF25598"/>
    </source>
</evidence>
<evidence type="ECO:0000256" key="2">
    <source>
        <dbReference type="ARBA" id="ARBA00022786"/>
    </source>
</evidence>
<keyword evidence="1" id="KW-0677">Repeat</keyword>
<feature type="domain" description="U-box" evidence="4">
    <location>
        <begin position="12"/>
        <end position="226"/>
    </location>
</feature>
<organism evidence="5 6">
    <name type="scientific">Genlisea aurea</name>
    <dbReference type="NCBI Taxonomy" id="192259"/>
    <lineage>
        <taxon>Eukaryota</taxon>
        <taxon>Viridiplantae</taxon>
        <taxon>Streptophyta</taxon>
        <taxon>Embryophyta</taxon>
        <taxon>Tracheophyta</taxon>
        <taxon>Spermatophyta</taxon>
        <taxon>Magnoliopsida</taxon>
        <taxon>eudicotyledons</taxon>
        <taxon>Gunneridae</taxon>
        <taxon>Pentapetalae</taxon>
        <taxon>asterids</taxon>
        <taxon>lamiids</taxon>
        <taxon>Lamiales</taxon>
        <taxon>Lentibulariaceae</taxon>
        <taxon>Genlisea</taxon>
    </lineage>
</organism>
<keyword evidence="6" id="KW-1185">Reference proteome</keyword>
<dbReference type="Gene3D" id="1.25.10.10">
    <property type="entry name" value="Leucine-rich Repeat Variant"/>
    <property type="match status" value="1"/>
</dbReference>
<dbReference type="Pfam" id="PF25598">
    <property type="entry name" value="ARM_PUB"/>
    <property type="match status" value="1"/>
</dbReference>
<evidence type="ECO:0000256" key="1">
    <source>
        <dbReference type="ARBA" id="ARBA00022737"/>
    </source>
</evidence>
<comment type="caution">
    <text evidence="5">The sequence shown here is derived from an EMBL/GenBank/DDBJ whole genome shotgun (WGS) entry which is preliminary data.</text>
</comment>
<feature type="non-terminal residue" evidence="5">
    <location>
        <position position="1"/>
    </location>
</feature>
<dbReference type="PROSITE" id="PS50176">
    <property type="entry name" value="ARM_REPEAT"/>
    <property type="match status" value="1"/>
</dbReference>
<reference evidence="5 6" key="1">
    <citation type="journal article" date="2013" name="BMC Genomics">
        <title>The miniature genome of a carnivorous plant Genlisea aurea contains a low number of genes and short non-coding sequences.</title>
        <authorList>
            <person name="Leushkin E.V."/>
            <person name="Sutormin R.A."/>
            <person name="Nabieva E.R."/>
            <person name="Penin A.A."/>
            <person name="Kondrashov A.S."/>
            <person name="Logacheva M.D."/>
        </authorList>
    </citation>
    <scope>NUCLEOTIDE SEQUENCE [LARGE SCALE GENOMIC DNA]</scope>
</reference>
<name>S8C3A8_9LAMI</name>
<keyword evidence="2" id="KW-0833">Ubl conjugation pathway</keyword>
<feature type="repeat" description="ARM" evidence="3">
    <location>
        <begin position="51"/>
        <end position="86"/>
    </location>
</feature>
<dbReference type="InterPro" id="IPR000225">
    <property type="entry name" value="Armadillo"/>
</dbReference>